<accession>A0A0S7WVQ9</accession>
<proteinExistence type="predicted"/>
<comment type="caution">
    <text evidence="2">The sequence shown here is derived from an EMBL/GenBank/DDBJ whole genome shotgun (WGS) entry which is preliminary data.</text>
</comment>
<dbReference type="STRING" id="1703770.AMJ39_01460"/>
<protein>
    <submittedName>
        <fullName evidence="2">Uncharacterized protein</fullName>
    </submittedName>
</protein>
<evidence type="ECO:0000313" key="3">
    <source>
        <dbReference type="Proteomes" id="UP000052008"/>
    </source>
</evidence>
<sequence>MVETAGASESFGDRIQDGEILEASAHVSRGAALPTHIADGGFSQTSSFKGHSPQPDLRIDESSILQHEPDLNSSNLRAPLGRPQSVAERRLAI</sequence>
<organism evidence="2 3">
    <name type="scientific">candidate division TA06 bacterium DG_24</name>
    <dbReference type="NCBI Taxonomy" id="1703770"/>
    <lineage>
        <taxon>Bacteria</taxon>
        <taxon>Bacteria division TA06</taxon>
    </lineage>
</organism>
<dbReference type="EMBL" id="LIZS01000005">
    <property type="protein sequence ID" value="KPJ54241.1"/>
    <property type="molecule type" value="Genomic_DNA"/>
</dbReference>
<name>A0A0S7WVQ9_UNCT6</name>
<evidence type="ECO:0000313" key="2">
    <source>
        <dbReference type="EMBL" id="KPJ54241.1"/>
    </source>
</evidence>
<reference evidence="2 3" key="1">
    <citation type="journal article" date="2015" name="Microbiome">
        <title>Genomic resolution of linkages in carbon, nitrogen, and sulfur cycling among widespread estuary sediment bacteria.</title>
        <authorList>
            <person name="Baker B.J."/>
            <person name="Lazar C.S."/>
            <person name="Teske A.P."/>
            <person name="Dick G.J."/>
        </authorList>
    </citation>
    <scope>NUCLEOTIDE SEQUENCE [LARGE SCALE GENOMIC DNA]</scope>
    <source>
        <strain evidence="2">DG_24</strain>
    </source>
</reference>
<dbReference type="AlphaFoldDB" id="A0A0S7WVQ9"/>
<feature type="region of interest" description="Disordered" evidence="1">
    <location>
        <begin position="36"/>
        <end position="93"/>
    </location>
</feature>
<dbReference type="Proteomes" id="UP000052008">
    <property type="component" value="Unassembled WGS sequence"/>
</dbReference>
<evidence type="ECO:0000256" key="1">
    <source>
        <dbReference type="SAM" id="MobiDB-lite"/>
    </source>
</evidence>
<gene>
    <name evidence="2" type="ORF">AMJ39_01460</name>
</gene>